<sequence length="92" mass="11019">MTKIRVKKLAWRQWNIEHLKKHNVTVKEVEFSIINFIAHKHGYKGRYILIGRSGNRIISTIVKREKVNTYLVITARDADKKERKIVYEKENK</sequence>
<proteinExistence type="predicted"/>
<dbReference type="InterPro" id="IPR038573">
    <property type="entry name" value="BrnT_sf"/>
</dbReference>
<evidence type="ECO:0008006" key="3">
    <source>
        <dbReference type="Google" id="ProtNLM"/>
    </source>
</evidence>
<dbReference type="Gene3D" id="3.10.450.530">
    <property type="entry name" value="Ribonuclease toxin, BrnT, of type II toxin-antitoxin system"/>
    <property type="match status" value="1"/>
</dbReference>
<dbReference type="AlphaFoldDB" id="A0A1F7IPI1"/>
<name>A0A1F7IPI1_9BACT</name>
<organism evidence="1 2">
    <name type="scientific">Candidatus Roizmanbacteria bacterium RIFCSPLOWO2_01_FULL_37_16</name>
    <dbReference type="NCBI Taxonomy" id="1802058"/>
    <lineage>
        <taxon>Bacteria</taxon>
        <taxon>Candidatus Roizmaniibacteriota</taxon>
    </lineage>
</organism>
<comment type="caution">
    <text evidence="1">The sequence shown here is derived from an EMBL/GenBank/DDBJ whole genome shotgun (WGS) entry which is preliminary data.</text>
</comment>
<dbReference type="EMBL" id="MGAI01000012">
    <property type="protein sequence ID" value="OGK45283.1"/>
    <property type="molecule type" value="Genomic_DNA"/>
</dbReference>
<accession>A0A1F7IPI1</accession>
<evidence type="ECO:0000313" key="2">
    <source>
        <dbReference type="Proteomes" id="UP000178040"/>
    </source>
</evidence>
<gene>
    <name evidence="1" type="ORF">A3B40_05050</name>
</gene>
<dbReference type="Proteomes" id="UP000178040">
    <property type="component" value="Unassembled WGS sequence"/>
</dbReference>
<protein>
    <recommendedName>
        <fullName evidence="3">BrnT family toxin</fullName>
    </recommendedName>
</protein>
<reference evidence="1 2" key="1">
    <citation type="journal article" date="2016" name="Nat. Commun.">
        <title>Thousands of microbial genomes shed light on interconnected biogeochemical processes in an aquifer system.</title>
        <authorList>
            <person name="Anantharaman K."/>
            <person name="Brown C.T."/>
            <person name="Hug L.A."/>
            <person name="Sharon I."/>
            <person name="Castelle C.J."/>
            <person name="Probst A.J."/>
            <person name="Thomas B.C."/>
            <person name="Singh A."/>
            <person name="Wilkins M.J."/>
            <person name="Karaoz U."/>
            <person name="Brodie E.L."/>
            <person name="Williams K.H."/>
            <person name="Hubbard S.S."/>
            <person name="Banfield J.F."/>
        </authorList>
    </citation>
    <scope>NUCLEOTIDE SEQUENCE [LARGE SCALE GENOMIC DNA]</scope>
</reference>
<evidence type="ECO:0000313" key="1">
    <source>
        <dbReference type="EMBL" id="OGK45283.1"/>
    </source>
</evidence>